<dbReference type="InterPro" id="IPR010111">
    <property type="entry name" value="Kynureninase"/>
</dbReference>
<feature type="binding site" evidence="4">
    <location>
        <position position="276"/>
    </location>
    <ligand>
        <name>pyridoxal 5'-phosphate</name>
        <dbReference type="ChEBI" id="CHEBI:597326"/>
    </ligand>
</feature>
<evidence type="ECO:0000256" key="6">
    <source>
        <dbReference type="PIRNR" id="PIRNR038800"/>
    </source>
</evidence>
<dbReference type="Proteomes" id="UP001500067">
    <property type="component" value="Unassembled WGS sequence"/>
</dbReference>
<keyword evidence="8" id="KW-1185">Reference proteome</keyword>
<comment type="caution">
    <text evidence="4">Lacks conserved residue(s) required for the propagation of feature annotation.</text>
</comment>
<reference evidence="8" key="1">
    <citation type="journal article" date="2019" name="Int. J. Syst. Evol. Microbiol.">
        <title>The Global Catalogue of Microorganisms (GCM) 10K type strain sequencing project: providing services to taxonomists for standard genome sequencing and annotation.</title>
        <authorList>
            <consortium name="The Broad Institute Genomics Platform"/>
            <consortium name="The Broad Institute Genome Sequencing Center for Infectious Disease"/>
            <person name="Wu L."/>
            <person name="Ma J."/>
        </authorList>
    </citation>
    <scope>NUCLEOTIDE SEQUENCE [LARGE SCALE GENOMIC DNA]</scope>
    <source>
        <strain evidence="8">JCM 32105</strain>
    </source>
</reference>
<comment type="pathway">
    <text evidence="4 6">Cofactor biosynthesis; NAD(+) biosynthesis; quinolinate from L-kynurenine: step 2/3.</text>
</comment>
<sequence length="422" mass="47647">MPAVYEATLDYARSQDQVDTLFPFRERFLFPQHNDEDVRYFCGNSLGLQPKSVEYLMTRELRDWARYGVEGHFRAGYPWFSYHHFFTERLAKLVGAQKDEVVAMNALTVNLHLLMLSFYRPTPGRYKILMEAGAFPSDQYAIETQVRMYGYDPADAIVEIAPREGAHLIEHEDILKGIADSGETLALVMIGGVNYYTGQFFDLAGITAAAHAVGAYCGFDLAHAVGNVSLSLHDWDVDFACWCSYKYLNSGPGGVGGAFVHQRHGNDPAMFRLAGWWGNGEENRFKMQKGFHPQPGAAGWQMSNAPVFNMVAHNAALDIFDKAGMDALRRKSVHLTGYMEYLLRQVAHLDFEVITPTDPERRGCQLSLLFGANGRQVFDTLTENGVVADWREPNVIRIAPVPLYNTYEDCYRLYELMVSVEE</sequence>
<comment type="subunit">
    <text evidence="4 6">Homodimer.</text>
</comment>
<accession>A0ABP8NR72</accession>
<comment type="similarity">
    <text evidence="4 6">Belongs to the kynureninase family.</text>
</comment>
<name>A0ABP8NR72_9BACT</name>
<comment type="catalytic activity">
    <reaction evidence="4 6">
        <text>L-kynurenine + H2O = anthranilate + L-alanine + H(+)</text>
        <dbReference type="Rhea" id="RHEA:16813"/>
        <dbReference type="ChEBI" id="CHEBI:15377"/>
        <dbReference type="ChEBI" id="CHEBI:15378"/>
        <dbReference type="ChEBI" id="CHEBI:16567"/>
        <dbReference type="ChEBI" id="CHEBI:57959"/>
        <dbReference type="ChEBI" id="CHEBI:57972"/>
        <dbReference type="EC" id="3.7.1.3"/>
    </reaction>
</comment>
<dbReference type="NCBIfam" id="TIGR01814">
    <property type="entry name" value="kynureninase"/>
    <property type="match status" value="1"/>
</dbReference>
<dbReference type="PANTHER" id="PTHR14084:SF0">
    <property type="entry name" value="KYNURENINASE"/>
    <property type="match status" value="1"/>
</dbReference>
<dbReference type="Gene3D" id="3.90.1150.10">
    <property type="entry name" value="Aspartate Aminotransferase, domain 1"/>
    <property type="match status" value="1"/>
</dbReference>
<proteinExistence type="inferred from homology"/>
<evidence type="ECO:0000256" key="2">
    <source>
        <dbReference type="ARBA" id="ARBA00022801"/>
    </source>
</evidence>
<gene>
    <name evidence="4 7" type="primary">kynU</name>
    <name evidence="7" type="ORF">GCM10023093_29720</name>
</gene>
<dbReference type="RefSeq" id="WP_345084962.1">
    <property type="nucleotide sequence ID" value="NZ_BAABFA010000024.1"/>
</dbReference>
<feature type="binding site" evidence="4">
    <location>
        <position position="220"/>
    </location>
    <ligand>
        <name>pyridoxal 5'-phosphate</name>
        <dbReference type="ChEBI" id="CHEBI:597326"/>
    </ligand>
</feature>
<organism evidence="7 8">
    <name type="scientific">Nemorincola caseinilytica</name>
    <dbReference type="NCBI Taxonomy" id="2054315"/>
    <lineage>
        <taxon>Bacteria</taxon>
        <taxon>Pseudomonadati</taxon>
        <taxon>Bacteroidota</taxon>
        <taxon>Chitinophagia</taxon>
        <taxon>Chitinophagales</taxon>
        <taxon>Chitinophagaceae</taxon>
        <taxon>Nemorincola</taxon>
    </lineage>
</organism>
<dbReference type="EC" id="3.7.1.3" evidence="4 5"/>
<feature type="binding site" evidence="4">
    <location>
        <begin position="135"/>
        <end position="138"/>
    </location>
    <ligand>
        <name>pyridoxal 5'-phosphate</name>
        <dbReference type="ChEBI" id="CHEBI:597326"/>
    </ligand>
</feature>
<feature type="binding site" evidence="4">
    <location>
        <position position="107"/>
    </location>
    <ligand>
        <name>pyridoxal 5'-phosphate</name>
        <dbReference type="ChEBI" id="CHEBI:597326"/>
    </ligand>
</feature>
<feature type="binding site" evidence="4">
    <location>
        <position position="245"/>
    </location>
    <ligand>
        <name>pyridoxal 5'-phosphate</name>
        <dbReference type="ChEBI" id="CHEBI:597326"/>
    </ligand>
</feature>
<dbReference type="InterPro" id="IPR015421">
    <property type="entry name" value="PyrdxlP-dep_Trfase_major"/>
</dbReference>
<comment type="caution">
    <text evidence="7">The sequence shown here is derived from an EMBL/GenBank/DDBJ whole genome shotgun (WGS) entry which is preliminary data.</text>
</comment>
<feature type="binding site" evidence="4">
    <location>
        <position position="223"/>
    </location>
    <ligand>
        <name>pyridoxal 5'-phosphate</name>
        <dbReference type="ChEBI" id="CHEBI:597326"/>
    </ligand>
</feature>
<dbReference type="PIRSF" id="PIRSF038800">
    <property type="entry name" value="KYNU"/>
    <property type="match status" value="1"/>
</dbReference>
<comment type="function">
    <text evidence="4 6">Catalyzes the cleavage of L-kynurenine (L-Kyn) and L-3-hydroxykynurenine (L-3OHKyn) into anthranilic acid (AA) and 3-hydroxyanthranilic acid (3-OHAA), respectively.</text>
</comment>
<dbReference type="Gene3D" id="3.40.640.10">
    <property type="entry name" value="Type I PLP-dependent aspartate aminotransferase-like (Major domain)"/>
    <property type="match status" value="1"/>
</dbReference>
<dbReference type="InterPro" id="IPR015422">
    <property type="entry name" value="PyrdxlP-dep_Trfase_small"/>
</dbReference>
<evidence type="ECO:0000256" key="4">
    <source>
        <dbReference type="HAMAP-Rule" id="MF_01970"/>
    </source>
</evidence>
<dbReference type="Pfam" id="PF22580">
    <property type="entry name" value="KYNU_C"/>
    <property type="match status" value="1"/>
</dbReference>
<protein>
    <recommendedName>
        <fullName evidence="4 5">Kynureninase</fullName>
        <ecNumber evidence="4 5">3.7.1.3</ecNumber>
    </recommendedName>
    <alternativeName>
        <fullName evidence="4">L-kynurenine hydrolase</fullName>
    </alternativeName>
</protein>
<dbReference type="EMBL" id="BAABFA010000024">
    <property type="protein sequence ID" value="GAA4469749.1"/>
    <property type="molecule type" value="Genomic_DNA"/>
</dbReference>
<comment type="cofactor">
    <cofactor evidence="4 6">
        <name>pyridoxal 5'-phosphate</name>
        <dbReference type="ChEBI" id="CHEBI:597326"/>
    </cofactor>
</comment>
<evidence type="ECO:0000256" key="3">
    <source>
        <dbReference type="ARBA" id="ARBA00022898"/>
    </source>
</evidence>
<dbReference type="SUPFAM" id="SSF53383">
    <property type="entry name" value="PLP-dependent transferases"/>
    <property type="match status" value="1"/>
</dbReference>
<evidence type="ECO:0000256" key="1">
    <source>
        <dbReference type="ARBA" id="ARBA00022642"/>
    </source>
</evidence>
<evidence type="ECO:0000313" key="7">
    <source>
        <dbReference type="EMBL" id="GAA4469749.1"/>
    </source>
</evidence>
<evidence type="ECO:0000313" key="8">
    <source>
        <dbReference type="Proteomes" id="UP001500067"/>
    </source>
</evidence>
<keyword evidence="2 4" id="KW-0378">Hydrolase</keyword>
<evidence type="ECO:0000256" key="5">
    <source>
        <dbReference type="NCBIfam" id="TIGR01814"/>
    </source>
</evidence>
<feature type="binding site" evidence="4">
    <location>
        <position position="108"/>
    </location>
    <ligand>
        <name>pyridoxal 5'-phosphate</name>
        <dbReference type="ChEBI" id="CHEBI:597326"/>
    </ligand>
</feature>
<keyword evidence="3 4" id="KW-0663">Pyridoxal phosphate</keyword>
<dbReference type="HAMAP" id="MF_01970">
    <property type="entry name" value="Kynureninase"/>
    <property type="match status" value="1"/>
</dbReference>
<comment type="pathway">
    <text evidence="4 6">Amino-acid degradation; L-kynurenine degradation; L-alanine and anthranilate from L-kynurenine: step 1/1.</text>
</comment>
<dbReference type="PANTHER" id="PTHR14084">
    <property type="entry name" value="KYNURENINASE"/>
    <property type="match status" value="1"/>
</dbReference>
<feature type="modified residue" description="N6-(pyridoxal phosphate)lysine" evidence="4">
    <location>
        <position position="246"/>
    </location>
</feature>
<feature type="binding site" evidence="4">
    <location>
        <position position="304"/>
    </location>
    <ligand>
        <name>pyridoxal 5'-phosphate</name>
        <dbReference type="ChEBI" id="CHEBI:597326"/>
    </ligand>
</feature>
<dbReference type="InterPro" id="IPR015424">
    <property type="entry name" value="PyrdxlP-dep_Trfase"/>
</dbReference>
<keyword evidence="1 4" id="KW-0662">Pyridine nucleotide biosynthesis</keyword>
<comment type="catalytic activity">
    <reaction evidence="6">
        <text>3-hydroxy-L-kynurenine + H2O = 3-hydroxyanthranilate + L-alanine + H(+)</text>
        <dbReference type="Rhea" id="RHEA:25143"/>
        <dbReference type="ChEBI" id="CHEBI:15377"/>
        <dbReference type="ChEBI" id="CHEBI:15378"/>
        <dbReference type="ChEBI" id="CHEBI:36559"/>
        <dbReference type="ChEBI" id="CHEBI:57972"/>
        <dbReference type="ChEBI" id="CHEBI:58125"/>
        <dbReference type="EC" id="3.7.1.3"/>
    </reaction>
</comment>